<keyword evidence="2 6" id="KW-0479">Metal-binding</keyword>
<feature type="domain" description="4Fe-4S ferredoxin-type" evidence="7">
    <location>
        <begin position="16"/>
        <end position="46"/>
    </location>
</feature>
<gene>
    <name evidence="8" type="ORF">SAMN06295900_106319</name>
</gene>
<dbReference type="STRING" id="28094.SAMN06295900_106319"/>
<dbReference type="InterPro" id="IPR009051">
    <property type="entry name" value="Helical_ferredxn"/>
</dbReference>
<dbReference type="Gene3D" id="1.10.1060.10">
    <property type="entry name" value="Alpha-helical ferredoxin"/>
    <property type="match status" value="1"/>
</dbReference>
<evidence type="ECO:0000313" key="9">
    <source>
        <dbReference type="Proteomes" id="UP000192911"/>
    </source>
</evidence>
<dbReference type="Pfam" id="PF13183">
    <property type="entry name" value="Fer4_8"/>
    <property type="match status" value="1"/>
</dbReference>
<protein>
    <recommendedName>
        <fullName evidence="6">Glycolate oxidase iron-sulfur subunit</fullName>
        <ecNumber evidence="6">1.1.99.14</ecNumber>
    </recommendedName>
</protein>
<dbReference type="PROSITE" id="PS00198">
    <property type="entry name" value="4FE4S_FER_1"/>
    <property type="match status" value="1"/>
</dbReference>
<dbReference type="GO" id="GO:0019154">
    <property type="term" value="F:glycolate dehydrogenase activity"/>
    <property type="evidence" value="ECO:0007669"/>
    <property type="project" value="UniProtKB-EC"/>
</dbReference>
<dbReference type="GO" id="GO:0051539">
    <property type="term" value="F:4 iron, 4 sulfur cluster binding"/>
    <property type="evidence" value="ECO:0007669"/>
    <property type="project" value="UniProtKB-UniRule"/>
</dbReference>
<keyword evidence="1 6" id="KW-0004">4Fe-4S</keyword>
<dbReference type="PANTHER" id="PTHR32479">
    <property type="entry name" value="GLYCOLATE OXIDASE IRON-SULFUR SUBUNIT"/>
    <property type="match status" value="1"/>
</dbReference>
<organism evidence="8 9">
    <name type="scientific">Trinickia caryophylli</name>
    <name type="common">Paraburkholderia caryophylli</name>
    <dbReference type="NCBI Taxonomy" id="28094"/>
    <lineage>
        <taxon>Bacteria</taxon>
        <taxon>Pseudomonadati</taxon>
        <taxon>Pseudomonadota</taxon>
        <taxon>Betaproteobacteria</taxon>
        <taxon>Burkholderiales</taxon>
        <taxon>Burkholderiaceae</taxon>
        <taxon>Trinickia</taxon>
    </lineage>
</organism>
<name>A0A1X7EVE9_TRICW</name>
<comment type="function">
    <text evidence="6">Component of a complex that catalyzes the oxidation of glycolate to glyoxylate.</text>
</comment>
<dbReference type="PROSITE" id="PS51379">
    <property type="entry name" value="4FE4S_FER_2"/>
    <property type="match status" value="2"/>
</dbReference>
<reference evidence="9" key="1">
    <citation type="submission" date="2017-04" db="EMBL/GenBank/DDBJ databases">
        <authorList>
            <person name="Varghese N."/>
            <person name="Submissions S."/>
        </authorList>
    </citation>
    <scope>NUCLEOTIDE SEQUENCE [LARGE SCALE GENOMIC DNA]</scope>
    <source>
        <strain evidence="9">Ballard 720</strain>
    </source>
</reference>
<dbReference type="SUPFAM" id="SSF46548">
    <property type="entry name" value="alpha-helical ferredoxin"/>
    <property type="match status" value="1"/>
</dbReference>
<dbReference type="InterPro" id="IPR012257">
    <property type="entry name" value="Glc_ox_4Fe-4S"/>
</dbReference>
<keyword evidence="5 6" id="KW-0411">Iron-sulfur</keyword>
<evidence type="ECO:0000256" key="4">
    <source>
        <dbReference type="ARBA" id="ARBA00023004"/>
    </source>
</evidence>
<dbReference type="OrthoDB" id="9765258at2"/>
<dbReference type="EMBL" id="FXAH01000006">
    <property type="protein sequence ID" value="SMF40394.1"/>
    <property type="molecule type" value="Genomic_DNA"/>
</dbReference>
<dbReference type="InterPro" id="IPR004017">
    <property type="entry name" value="Cys_rich_dom"/>
</dbReference>
<evidence type="ECO:0000259" key="7">
    <source>
        <dbReference type="PROSITE" id="PS51379"/>
    </source>
</evidence>
<dbReference type="FunFam" id="1.10.1060.10:FF:000012">
    <property type="entry name" value="Glycolate oxidase iron-sulfur subunit"/>
    <property type="match status" value="1"/>
</dbReference>
<evidence type="ECO:0000256" key="3">
    <source>
        <dbReference type="ARBA" id="ARBA00022737"/>
    </source>
</evidence>
<dbReference type="AlphaFoldDB" id="A0A1X7EVE9"/>
<dbReference type="InterPro" id="IPR017896">
    <property type="entry name" value="4Fe4S_Fe-S-bd"/>
</dbReference>
<feature type="domain" description="4Fe-4S ferredoxin-type" evidence="7">
    <location>
        <begin position="66"/>
        <end position="95"/>
    </location>
</feature>
<dbReference type="PANTHER" id="PTHR32479:SF17">
    <property type="entry name" value="GLYCOLATE OXIDASE IRON-SULFUR SUBUNIT"/>
    <property type="match status" value="1"/>
</dbReference>
<keyword evidence="6" id="KW-0249">Electron transport</keyword>
<dbReference type="Pfam" id="PF02754">
    <property type="entry name" value="CCG"/>
    <property type="match status" value="2"/>
</dbReference>
<dbReference type="NCBIfam" id="NF008434">
    <property type="entry name" value="PRK11274.1"/>
    <property type="match status" value="1"/>
</dbReference>
<comment type="cofactor">
    <cofactor evidence="6">
        <name>[4Fe-4S] cluster</name>
        <dbReference type="ChEBI" id="CHEBI:49883"/>
    </cofactor>
    <text evidence="6">Binds 2 [4Fe-4S] clusters.</text>
</comment>
<evidence type="ECO:0000313" key="8">
    <source>
        <dbReference type="EMBL" id="SMF40394.1"/>
    </source>
</evidence>
<proteinExistence type="predicted"/>
<comment type="catalytic activity">
    <reaction evidence="6">
        <text>(R)-lactate + A = pyruvate + AH2</text>
        <dbReference type="Rhea" id="RHEA:15089"/>
        <dbReference type="ChEBI" id="CHEBI:13193"/>
        <dbReference type="ChEBI" id="CHEBI:15361"/>
        <dbReference type="ChEBI" id="CHEBI:16004"/>
        <dbReference type="ChEBI" id="CHEBI:17499"/>
    </reaction>
</comment>
<dbReference type="InterPro" id="IPR017900">
    <property type="entry name" value="4Fe4S_Fe_S_CS"/>
</dbReference>
<comment type="catalytic activity">
    <reaction evidence="6">
        <text>glycolate + A = glyoxylate + AH2</text>
        <dbReference type="Rhea" id="RHEA:21264"/>
        <dbReference type="ChEBI" id="CHEBI:13193"/>
        <dbReference type="ChEBI" id="CHEBI:17499"/>
        <dbReference type="ChEBI" id="CHEBI:29805"/>
        <dbReference type="ChEBI" id="CHEBI:36655"/>
        <dbReference type="EC" id="1.1.99.14"/>
    </reaction>
</comment>
<dbReference type="GeneID" id="95550698"/>
<dbReference type="GO" id="GO:0046872">
    <property type="term" value="F:metal ion binding"/>
    <property type="evidence" value="ECO:0007669"/>
    <property type="project" value="UniProtKB-UniRule"/>
</dbReference>
<evidence type="ECO:0000256" key="2">
    <source>
        <dbReference type="ARBA" id="ARBA00022723"/>
    </source>
</evidence>
<dbReference type="Proteomes" id="UP000192911">
    <property type="component" value="Unassembled WGS sequence"/>
</dbReference>
<keyword evidence="4 6" id="KW-0408">Iron</keyword>
<dbReference type="EC" id="1.1.99.14" evidence="6"/>
<evidence type="ECO:0000256" key="1">
    <source>
        <dbReference type="ARBA" id="ARBA00022485"/>
    </source>
</evidence>
<keyword evidence="6" id="KW-0813">Transport</keyword>
<dbReference type="RefSeq" id="WP_085227991.1">
    <property type="nucleotide sequence ID" value="NZ_BSQD01000006.1"/>
</dbReference>
<sequence>MQTNLSEEARSIARADEAEAILRACVHCGFCNATCPTYQVLGNELDGPRGRIYLIKQLLEGQPAGASTQTHLDRCLSCRNCETTCPSGVRYHTLLDIGRAELARRTPRPAGQRLVRAALRRVVPEPALFAALFKAGRALRPVLPRQFGDKLRVHRRAALPRPPARHARRMLMLEGCVQPTLAPNTNAAATRVLDRLGISVTPAPEAGCCGATEYHLDAHDAGLARARRNIDAWWPAIEAGAEAIVLTASGCGAFVKEYGELLRGDTAYAAKAQRVSALARDLVEVLSAEPLETLRARGSGRIAVHCPCTLAHAQKLGGAVEAVLRRLGFELTDVADGHLCCGSAGTYSITQPELARTLRDNKLAALEAGGPDAIVTANVGCQHHLNGAKRTPVEHWIELVDASLAP</sequence>
<keyword evidence="3" id="KW-0677">Repeat</keyword>
<evidence type="ECO:0000256" key="6">
    <source>
        <dbReference type="PIRNR" id="PIRNR000139"/>
    </source>
</evidence>
<dbReference type="PIRSF" id="PIRSF000139">
    <property type="entry name" value="Glc_ox_4Fe-4S"/>
    <property type="match status" value="1"/>
</dbReference>
<evidence type="ECO:0000256" key="5">
    <source>
        <dbReference type="ARBA" id="ARBA00023014"/>
    </source>
</evidence>
<accession>A0A1X7EVE9</accession>
<keyword evidence="9" id="KW-1185">Reference proteome</keyword>